<dbReference type="SUPFAM" id="SSF160631">
    <property type="entry name" value="SMI1/KNR4-like"/>
    <property type="match status" value="1"/>
</dbReference>
<dbReference type="InterPro" id="IPR018958">
    <property type="entry name" value="Knr4/Smi1-like_dom"/>
</dbReference>
<evidence type="ECO:0000313" key="5">
    <source>
        <dbReference type="Proteomes" id="UP000294641"/>
    </source>
</evidence>
<dbReference type="OrthoDB" id="8657476at2"/>
<evidence type="ECO:0000313" key="4">
    <source>
        <dbReference type="Proteomes" id="UP000254330"/>
    </source>
</evidence>
<sequence length="273" mass="31618">MFDYIFEDEADFEGFSLDDLEKVEKLLGVKLPESYINLMKIHNGGTLAYSILRSGRVPDGEVEITDLRGIDLEEGIGETNYLVEEWGMEKGLVIISGDGNYWLALDYRKHTGNEPPVVYIEEDTDEKPKQVAKTFELFLKKLEKPEEDDFDIEYDDDDEDDIIYTKEEFEQLVKEGKSDIEIANCFYQFASMDCDISWFVELAIKAMKAKIADDLPYRIGEDLLTKLNETSEKDWPIELLDELANEFLGFVDRYNFADGEVIKYGKEIKRKIK</sequence>
<reference evidence="3 5" key="2">
    <citation type="submission" date="2019-03" db="EMBL/GenBank/DDBJ databases">
        <title>Genomic Encyclopedia of Type Strains, Phase IV (KMG-IV): sequencing the most valuable type-strain genomes for metagenomic binning, comparative biology and taxonomic classification.</title>
        <authorList>
            <person name="Goeker M."/>
        </authorList>
    </citation>
    <scope>NUCLEOTIDE SEQUENCE [LARGE SCALE GENOMIC DNA]</scope>
    <source>
        <strain evidence="3 5">DSM 20580</strain>
    </source>
</reference>
<keyword evidence="5" id="KW-1185">Reference proteome</keyword>
<dbReference type="Proteomes" id="UP000294641">
    <property type="component" value="Unassembled WGS sequence"/>
</dbReference>
<dbReference type="Gene3D" id="3.40.1580.10">
    <property type="entry name" value="SMI1/KNR4-like"/>
    <property type="match status" value="1"/>
</dbReference>
<accession>A0A8B4Q5W1</accession>
<reference evidence="2 4" key="1">
    <citation type="submission" date="2018-06" db="EMBL/GenBank/DDBJ databases">
        <authorList>
            <consortium name="Pathogen Informatics"/>
            <person name="Doyle S."/>
        </authorList>
    </citation>
    <scope>NUCLEOTIDE SEQUENCE [LARGE SCALE GENOMIC DNA]</scope>
    <source>
        <strain evidence="2 4">NCTC10597</strain>
    </source>
</reference>
<dbReference type="SMART" id="SM00860">
    <property type="entry name" value="SMI1_KNR4"/>
    <property type="match status" value="1"/>
</dbReference>
<dbReference type="EMBL" id="SNZG01000017">
    <property type="protein sequence ID" value="TDR38323.1"/>
    <property type="molecule type" value="Genomic_DNA"/>
</dbReference>
<dbReference type="AlphaFoldDB" id="A0A8B4Q5W1"/>
<protein>
    <submittedName>
        <fullName evidence="2">SMI1 / KNR4 family</fullName>
    </submittedName>
    <submittedName>
        <fullName evidence="3">SUKH superfamily protein</fullName>
    </submittedName>
</protein>
<evidence type="ECO:0000313" key="2">
    <source>
        <dbReference type="EMBL" id="STX08638.1"/>
    </source>
</evidence>
<dbReference type="Pfam" id="PF09346">
    <property type="entry name" value="SMI1_KNR4"/>
    <property type="match status" value="1"/>
</dbReference>
<evidence type="ECO:0000313" key="3">
    <source>
        <dbReference type="EMBL" id="TDR38323.1"/>
    </source>
</evidence>
<name>A0A8B4Q5W1_9BACL</name>
<comment type="caution">
    <text evidence="2">The sequence shown here is derived from an EMBL/GenBank/DDBJ whole genome shotgun (WGS) entry which is preliminary data.</text>
</comment>
<feature type="domain" description="Knr4/Smi1-like" evidence="1">
    <location>
        <begin position="14"/>
        <end position="141"/>
    </location>
</feature>
<dbReference type="InterPro" id="IPR037883">
    <property type="entry name" value="Knr4/Smi1-like_sf"/>
</dbReference>
<dbReference type="EMBL" id="UGNP01000001">
    <property type="protein sequence ID" value="STX08638.1"/>
    <property type="molecule type" value="Genomic_DNA"/>
</dbReference>
<proteinExistence type="predicted"/>
<organism evidence="2 4">
    <name type="scientific">Kurthia zopfii</name>
    <dbReference type="NCBI Taxonomy" id="1650"/>
    <lineage>
        <taxon>Bacteria</taxon>
        <taxon>Bacillati</taxon>
        <taxon>Bacillota</taxon>
        <taxon>Bacilli</taxon>
        <taxon>Bacillales</taxon>
        <taxon>Caryophanaceae</taxon>
        <taxon>Kurthia</taxon>
    </lineage>
</organism>
<dbReference type="Proteomes" id="UP000254330">
    <property type="component" value="Unassembled WGS sequence"/>
</dbReference>
<gene>
    <name evidence="3" type="ORF">DFR61_11753</name>
    <name evidence="2" type="ORF">NCTC10597_00304</name>
</gene>
<evidence type="ECO:0000259" key="1">
    <source>
        <dbReference type="SMART" id="SM00860"/>
    </source>
</evidence>
<dbReference type="RefSeq" id="WP_109349690.1">
    <property type="nucleotide sequence ID" value="NZ_BJUE01000012.1"/>
</dbReference>